<organism evidence="1 2">
    <name type="scientific">Nelumbo nucifera</name>
    <name type="common">Sacred lotus</name>
    <dbReference type="NCBI Taxonomy" id="4432"/>
    <lineage>
        <taxon>Eukaryota</taxon>
        <taxon>Viridiplantae</taxon>
        <taxon>Streptophyta</taxon>
        <taxon>Embryophyta</taxon>
        <taxon>Tracheophyta</taxon>
        <taxon>Spermatophyta</taxon>
        <taxon>Magnoliopsida</taxon>
        <taxon>Proteales</taxon>
        <taxon>Nelumbonaceae</taxon>
        <taxon>Nelumbo</taxon>
    </lineage>
</organism>
<evidence type="ECO:0000313" key="1">
    <source>
        <dbReference type="Proteomes" id="UP000189703"/>
    </source>
</evidence>
<reference evidence="2" key="1">
    <citation type="submission" date="2025-08" db="UniProtKB">
        <authorList>
            <consortium name="RefSeq"/>
        </authorList>
    </citation>
    <scope>IDENTIFICATION</scope>
</reference>
<dbReference type="PANTHER" id="PTHR34370">
    <property type="entry name" value="OS04G0600100 PROTEIN"/>
    <property type="match status" value="1"/>
</dbReference>
<dbReference type="RefSeq" id="XP_010255726.1">
    <property type="nucleotide sequence ID" value="XM_010257424.2"/>
</dbReference>
<evidence type="ECO:0000313" key="2">
    <source>
        <dbReference type="RefSeq" id="XP_010255726.1"/>
    </source>
</evidence>
<dbReference type="AlphaFoldDB" id="A0A1U7ZNN3"/>
<dbReference type="PANTHER" id="PTHR34370:SF1">
    <property type="entry name" value="OS04G0600100 PROTEIN"/>
    <property type="match status" value="1"/>
</dbReference>
<dbReference type="GeneID" id="104596337"/>
<dbReference type="KEGG" id="nnu:104596337"/>
<dbReference type="OrthoDB" id="2020192at2759"/>
<dbReference type="eggNOG" id="ENOG502S0CI">
    <property type="taxonomic scope" value="Eukaryota"/>
</dbReference>
<sequence length="234" mass="25712">MSIVAASVVPWTRTPLFPCVANNNSFITLHRDSSISCRFTVIWPENHFVCKSSTFRPTGYRKSLISNRRAASLNCSASEAASPGENRPEDNQYDEQNKGFWAKWKRDTAEMSSKLAKLGLAAVLAYGLFDGVTYTTFFILAFLGYEKSTGKNPAANLKALLGIVILMWTGNNVTRPFRVAGAAALAPIIDKGLKRIQKYFNFPSLVYAFALVVSLVAASCLTVVGLLILSRWGK</sequence>
<dbReference type="Proteomes" id="UP000189703">
    <property type="component" value="Unplaced"/>
</dbReference>
<proteinExistence type="predicted"/>
<accession>A0A1U7ZNN3</accession>
<keyword evidence="1" id="KW-1185">Reference proteome</keyword>
<gene>
    <name evidence="2" type="primary">LOC104596337</name>
</gene>
<dbReference type="OMA" id="DEMELMS"/>
<protein>
    <submittedName>
        <fullName evidence="2">Uncharacterized protein LOC104596337 isoform X1</fullName>
    </submittedName>
</protein>
<name>A0A1U7ZNN3_NELNU</name>